<feature type="chain" id="PRO_5046923000" description="PEP-CTERM sorting domain-containing protein" evidence="2">
    <location>
        <begin position="20"/>
        <end position="162"/>
    </location>
</feature>
<accession>A0ABN0TE46</accession>
<name>A0ABN0TE46_9GAMM</name>
<feature type="transmembrane region" description="Helical" evidence="1">
    <location>
        <begin position="106"/>
        <end position="126"/>
    </location>
</feature>
<gene>
    <name evidence="3" type="ORF">GCM10008964_08700</name>
</gene>
<keyword evidence="1" id="KW-0812">Transmembrane</keyword>
<proteinExistence type="predicted"/>
<dbReference type="EMBL" id="BAAADG010000003">
    <property type="protein sequence ID" value="GAA0219313.1"/>
    <property type="molecule type" value="Genomic_DNA"/>
</dbReference>
<organism evidence="3 4">
    <name type="scientific">Methylophaga marina</name>
    <dbReference type="NCBI Taxonomy" id="45495"/>
    <lineage>
        <taxon>Bacteria</taxon>
        <taxon>Pseudomonadati</taxon>
        <taxon>Pseudomonadota</taxon>
        <taxon>Gammaproteobacteria</taxon>
        <taxon>Thiotrichales</taxon>
        <taxon>Piscirickettsiaceae</taxon>
        <taxon>Methylophaga</taxon>
    </lineage>
</organism>
<evidence type="ECO:0000313" key="4">
    <source>
        <dbReference type="Proteomes" id="UP001501476"/>
    </source>
</evidence>
<sequence>MKKAMLFVVALFFSISVNAATLSLSAAGSAGASQSVDLSDNAVVLAGGTVSKAGDWNSAFTLSTDVDTPVVIEWSFNPAITAATLVFGAVGSTVSYAITEDFSFTAVLLTGVDYVLSIVDATSGAVKYDVSVSAVPLPAALFLFAPALLGFLSLRKKSLATA</sequence>
<keyword evidence="1" id="KW-0472">Membrane</keyword>
<reference evidence="3 4" key="1">
    <citation type="journal article" date="2019" name="Int. J. Syst. Evol. Microbiol.">
        <title>The Global Catalogue of Microorganisms (GCM) 10K type strain sequencing project: providing services to taxonomists for standard genome sequencing and annotation.</title>
        <authorList>
            <consortium name="The Broad Institute Genomics Platform"/>
            <consortium name="The Broad Institute Genome Sequencing Center for Infectious Disease"/>
            <person name="Wu L."/>
            <person name="Ma J."/>
        </authorList>
    </citation>
    <scope>NUCLEOTIDE SEQUENCE [LARGE SCALE GENOMIC DNA]</scope>
    <source>
        <strain evidence="3 4">JCM 6886</strain>
    </source>
</reference>
<keyword evidence="1" id="KW-1133">Transmembrane helix</keyword>
<evidence type="ECO:0000256" key="1">
    <source>
        <dbReference type="SAM" id="Phobius"/>
    </source>
</evidence>
<evidence type="ECO:0000313" key="3">
    <source>
        <dbReference type="EMBL" id="GAA0219313.1"/>
    </source>
</evidence>
<keyword evidence="2" id="KW-0732">Signal</keyword>
<dbReference type="RefSeq" id="WP_343749556.1">
    <property type="nucleotide sequence ID" value="NZ_BAAADG010000003.1"/>
</dbReference>
<evidence type="ECO:0000256" key="2">
    <source>
        <dbReference type="SAM" id="SignalP"/>
    </source>
</evidence>
<feature type="transmembrane region" description="Helical" evidence="1">
    <location>
        <begin position="132"/>
        <end position="154"/>
    </location>
</feature>
<feature type="signal peptide" evidence="2">
    <location>
        <begin position="1"/>
        <end position="19"/>
    </location>
</feature>
<evidence type="ECO:0008006" key="5">
    <source>
        <dbReference type="Google" id="ProtNLM"/>
    </source>
</evidence>
<protein>
    <recommendedName>
        <fullName evidence="5">PEP-CTERM sorting domain-containing protein</fullName>
    </recommendedName>
</protein>
<dbReference type="Proteomes" id="UP001501476">
    <property type="component" value="Unassembled WGS sequence"/>
</dbReference>
<keyword evidence="4" id="KW-1185">Reference proteome</keyword>
<comment type="caution">
    <text evidence="3">The sequence shown here is derived from an EMBL/GenBank/DDBJ whole genome shotgun (WGS) entry which is preliminary data.</text>
</comment>
<feature type="transmembrane region" description="Helical" evidence="1">
    <location>
        <begin position="79"/>
        <end position="99"/>
    </location>
</feature>